<dbReference type="RefSeq" id="WP_110346091.1">
    <property type="nucleotide sequence ID" value="NZ_QJHL01000001.1"/>
</dbReference>
<dbReference type="EMBL" id="QJHL01000001">
    <property type="protein sequence ID" value="PXY47090.1"/>
    <property type="molecule type" value="Genomic_DNA"/>
</dbReference>
<protein>
    <submittedName>
        <fullName evidence="1">tRNA modification GTPase</fullName>
    </submittedName>
</protein>
<evidence type="ECO:0000313" key="2">
    <source>
        <dbReference type="Proteomes" id="UP000247681"/>
    </source>
</evidence>
<dbReference type="OrthoDB" id="921445at2"/>
<proteinExistence type="predicted"/>
<reference evidence="1 2" key="1">
    <citation type="submission" date="2018-05" db="EMBL/GenBank/DDBJ databases">
        <title>Flavobacterium sp. strain IMCC34758, incomplete genome.</title>
        <authorList>
            <person name="Joung Y."/>
        </authorList>
    </citation>
    <scope>NUCLEOTIDE SEQUENCE [LARGE SCALE GENOMIC DNA]</scope>
    <source>
        <strain evidence="1 2">IMCC34758</strain>
    </source>
</reference>
<keyword evidence="2" id="KW-1185">Reference proteome</keyword>
<organism evidence="1 2">
    <name type="scientific">Flavobacterium hydrophilum</name>
    <dbReference type="NCBI Taxonomy" id="2211445"/>
    <lineage>
        <taxon>Bacteria</taxon>
        <taxon>Pseudomonadati</taxon>
        <taxon>Bacteroidota</taxon>
        <taxon>Flavobacteriia</taxon>
        <taxon>Flavobacteriales</taxon>
        <taxon>Flavobacteriaceae</taxon>
        <taxon>Flavobacterium</taxon>
    </lineage>
</organism>
<dbReference type="AlphaFoldDB" id="A0A2V4CAW1"/>
<accession>A0A2V4CAW1</accession>
<gene>
    <name evidence="1" type="ORF">DMB68_08070</name>
</gene>
<dbReference type="Proteomes" id="UP000247681">
    <property type="component" value="Unassembled WGS sequence"/>
</dbReference>
<name>A0A2V4CAW1_9FLAO</name>
<sequence>MKKLLLFFSVILTINSYSQISFEKGYYIDNSQQKTECYIRNNDWSSNPTNFKYKLSENDEIKTIGIESVKEFGIYNIAKYTRAIVQIDISSDNINELSRNKNPEFNKVQFFLKVLVEGKANLYEGGSDKKFFYNVDNSTIEQLIHKSYKNTDDQIDVNNEFRIQLWGNLKCPHISMDVFSKLDYRKNSLINLFSEYNKCSNSDFLNYEAKQESKRNVFNLNLRPRINSASLIIESERLNYENTDFGNKMSFGFGIETEFILPFNKNKWAVIVEPTYQNFKAIKAKGYDSTISGELIAEAKYTSIEIPLGIRHYFFLNKNSKIFINASFIYELTLKSRVEFSMADRSGIFIKDFNSSNNLGFGIGYKLFDKYSIEMRYNTTRNVLANYTKWNSEYKTTSVIFGYTIF</sequence>
<evidence type="ECO:0000313" key="1">
    <source>
        <dbReference type="EMBL" id="PXY47090.1"/>
    </source>
</evidence>
<comment type="caution">
    <text evidence="1">The sequence shown here is derived from an EMBL/GenBank/DDBJ whole genome shotgun (WGS) entry which is preliminary data.</text>
</comment>